<accession>A0ABT4BR13</accession>
<organism evidence="2 3">
    <name type="scientific">Caproiciproducens galactitolivorans</name>
    <dbReference type="NCBI Taxonomy" id="642589"/>
    <lineage>
        <taxon>Bacteria</taxon>
        <taxon>Bacillati</taxon>
        <taxon>Bacillota</taxon>
        <taxon>Clostridia</taxon>
        <taxon>Eubacteriales</taxon>
        <taxon>Acutalibacteraceae</taxon>
        <taxon>Caproiciproducens</taxon>
    </lineage>
</organism>
<dbReference type="EMBL" id="JAPOHA010000003">
    <property type="protein sequence ID" value="MCY1713327.1"/>
    <property type="molecule type" value="Genomic_DNA"/>
</dbReference>
<evidence type="ECO:0008006" key="4">
    <source>
        <dbReference type="Google" id="ProtNLM"/>
    </source>
</evidence>
<evidence type="ECO:0000313" key="3">
    <source>
        <dbReference type="Proteomes" id="UP001082703"/>
    </source>
</evidence>
<keyword evidence="3" id="KW-1185">Reference proteome</keyword>
<protein>
    <recommendedName>
        <fullName evidence="4">DUF4829 domain-containing protein</fullName>
    </recommendedName>
</protein>
<feature type="chain" id="PRO_5047215883" description="DUF4829 domain-containing protein" evidence="1">
    <location>
        <begin position="21"/>
        <end position="144"/>
    </location>
</feature>
<reference evidence="2 3" key="1">
    <citation type="submission" date="2022-11" db="EMBL/GenBank/DDBJ databases">
        <authorList>
            <person name="Caiyu Z."/>
        </authorList>
    </citation>
    <scope>NUCLEOTIDE SEQUENCE [LARGE SCALE GENOMIC DNA]</scope>
    <source>
        <strain evidence="2 3">YR-4</strain>
    </source>
</reference>
<keyword evidence="1" id="KW-0732">Signal</keyword>
<sequence>MCKRLFPALFILLIILGASGCSYTKNSDNTISSGHSTSESTLSSNSSVLSLSSNESVSSYDFSDEEIESAKKIAEAYYKRTIWKPKSYQFDKTNCLYGDYSKKYDKDRLVVFTVTIENSEDPPRGIALVRADSNSDWKVVGEGY</sequence>
<proteinExistence type="predicted"/>
<name>A0ABT4BR13_9FIRM</name>
<dbReference type="Proteomes" id="UP001082703">
    <property type="component" value="Unassembled WGS sequence"/>
</dbReference>
<evidence type="ECO:0000313" key="2">
    <source>
        <dbReference type="EMBL" id="MCY1713327.1"/>
    </source>
</evidence>
<evidence type="ECO:0000256" key="1">
    <source>
        <dbReference type="SAM" id="SignalP"/>
    </source>
</evidence>
<feature type="signal peptide" evidence="1">
    <location>
        <begin position="1"/>
        <end position="20"/>
    </location>
</feature>
<gene>
    <name evidence="2" type="ORF">OUY18_03525</name>
</gene>
<dbReference type="PROSITE" id="PS51257">
    <property type="entry name" value="PROKAR_LIPOPROTEIN"/>
    <property type="match status" value="1"/>
</dbReference>
<dbReference type="RefSeq" id="WP_268057335.1">
    <property type="nucleotide sequence ID" value="NZ_JAPOHA010000003.1"/>
</dbReference>
<comment type="caution">
    <text evidence="2">The sequence shown here is derived from an EMBL/GenBank/DDBJ whole genome shotgun (WGS) entry which is preliminary data.</text>
</comment>